<organism evidence="2 3">
    <name type="scientific">Parasitella parasitica</name>
    <dbReference type="NCBI Taxonomy" id="35722"/>
    <lineage>
        <taxon>Eukaryota</taxon>
        <taxon>Fungi</taxon>
        <taxon>Fungi incertae sedis</taxon>
        <taxon>Mucoromycota</taxon>
        <taxon>Mucoromycotina</taxon>
        <taxon>Mucoromycetes</taxon>
        <taxon>Mucorales</taxon>
        <taxon>Mucorineae</taxon>
        <taxon>Mucoraceae</taxon>
        <taxon>Parasitella</taxon>
    </lineage>
</organism>
<dbReference type="Proteomes" id="UP000054107">
    <property type="component" value="Unassembled WGS sequence"/>
</dbReference>
<proteinExistence type="predicted"/>
<evidence type="ECO:0000313" key="3">
    <source>
        <dbReference type="Proteomes" id="UP000054107"/>
    </source>
</evidence>
<evidence type="ECO:0000256" key="1">
    <source>
        <dbReference type="SAM" id="MobiDB-lite"/>
    </source>
</evidence>
<reference evidence="2 3" key="1">
    <citation type="submission" date="2014-09" db="EMBL/GenBank/DDBJ databases">
        <authorList>
            <person name="Ellenberger Sabrina"/>
        </authorList>
    </citation>
    <scope>NUCLEOTIDE SEQUENCE [LARGE SCALE GENOMIC DNA]</scope>
    <source>
        <strain evidence="2 3">CBS 412.66</strain>
    </source>
</reference>
<protein>
    <submittedName>
        <fullName evidence="2">Uncharacterized protein</fullName>
    </submittedName>
</protein>
<feature type="region of interest" description="Disordered" evidence="1">
    <location>
        <begin position="72"/>
        <end position="115"/>
    </location>
</feature>
<keyword evidence="3" id="KW-1185">Reference proteome</keyword>
<feature type="compositionally biased region" description="Low complexity" evidence="1">
    <location>
        <begin position="72"/>
        <end position="89"/>
    </location>
</feature>
<gene>
    <name evidence="2" type="primary">PARPA_04605.1 scaffold 14653</name>
</gene>
<accession>A0A0B7N5V3</accession>
<feature type="compositionally biased region" description="Basic and acidic residues" evidence="1">
    <location>
        <begin position="97"/>
        <end position="110"/>
    </location>
</feature>
<dbReference type="AlphaFoldDB" id="A0A0B7N5V3"/>
<evidence type="ECO:0000313" key="2">
    <source>
        <dbReference type="EMBL" id="CEP10823.1"/>
    </source>
</evidence>
<sequence length="132" mass="14158">MYIYDFEGKPIQSNSSATSKKDCVIGSIFDIGRLYEVTAGHGLGFSQNLPVLPGLKVARIYGTRNRLAISTAAPSAASLSTPSAAQPTTRSASSSAKETEDRIKGMRQDKSSLQAKIEARQLESKGFLMKNS</sequence>
<feature type="non-terminal residue" evidence="2">
    <location>
        <position position="132"/>
    </location>
</feature>
<name>A0A0B7N5V3_9FUNG</name>
<dbReference type="EMBL" id="LN725379">
    <property type="protein sequence ID" value="CEP10823.1"/>
    <property type="molecule type" value="Genomic_DNA"/>
</dbReference>